<feature type="signal peptide" evidence="1">
    <location>
        <begin position="1"/>
        <end position="23"/>
    </location>
</feature>
<proteinExistence type="predicted"/>
<reference evidence="3 4" key="1">
    <citation type="submission" date="2017-03" db="EMBL/GenBank/DDBJ databases">
        <title>Complete genome sequence of Blastomonas fulva degrading microcsystin LR.</title>
        <authorList>
            <person name="Lee H.-g."/>
            <person name="Jin L."/>
            <person name="oh H.-M."/>
        </authorList>
    </citation>
    <scope>NUCLEOTIDE SEQUENCE [LARGE SCALE GENOMIC DNA]</scope>
    <source>
        <strain evidence="3 4">T2</strain>
    </source>
</reference>
<evidence type="ECO:0000313" key="4">
    <source>
        <dbReference type="Proteomes" id="UP000258016"/>
    </source>
</evidence>
<name>A0ABM6M6S0_9SPHN</name>
<gene>
    <name evidence="3" type="ORF">B5J99_08735</name>
</gene>
<evidence type="ECO:0000256" key="1">
    <source>
        <dbReference type="SAM" id="SignalP"/>
    </source>
</evidence>
<feature type="chain" id="PRO_5045434686" evidence="1">
    <location>
        <begin position="24"/>
        <end position="171"/>
    </location>
</feature>
<dbReference type="EMBL" id="CP020083">
    <property type="protein sequence ID" value="ASR51541.1"/>
    <property type="molecule type" value="Genomic_DNA"/>
</dbReference>
<dbReference type="InterPro" id="IPR032710">
    <property type="entry name" value="NTF2-like_dom_sf"/>
</dbReference>
<dbReference type="Pfam" id="PF12680">
    <property type="entry name" value="SnoaL_2"/>
    <property type="match status" value="1"/>
</dbReference>
<dbReference type="Gene3D" id="3.10.450.50">
    <property type="match status" value="1"/>
</dbReference>
<evidence type="ECO:0000259" key="2">
    <source>
        <dbReference type="Pfam" id="PF12680"/>
    </source>
</evidence>
<dbReference type="SUPFAM" id="SSF54427">
    <property type="entry name" value="NTF2-like"/>
    <property type="match status" value="1"/>
</dbReference>
<accession>A0ABM6M6S0</accession>
<protein>
    <submittedName>
        <fullName evidence="3">Ketosteroid isomerase</fullName>
    </submittedName>
</protein>
<evidence type="ECO:0000313" key="3">
    <source>
        <dbReference type="EMBL" id="ASR51541.1"/>
    </source>
</evidence>
<organism evidence="3 4">
    <name type="scientific">Blastomonas fulva</name>
    <dbReference type="NCBI Taxonomy" id="1550728"/>
    <lineage>
        <taxon>Bacteria</taxon>
        <taxon>Pseudomonadati</taxon>
        <taxon>Pseudomonadota</taxon>
        <taxon>Alphaproteobacteria</taxon>
        <taxon>Sphingomonadales</taxon>
        <taxon>Sphingomonadaceae</taxon>
        <taxon>Blastomonas</taxon>
    </lineage>
</organism>
<keyword evidence="4" id="KW-1185">Reference proteome</keyword>
<dbReference type="PANTHER" id="PTHR41252:SF1">
    <property type="entry name" value="BLR2505 PROTEIN"/>
    <property type="match status" value="1"/>
</dbReference>
<dbReference type="Proteomes" id="UP000258016">
    <property type="component" value="Chromosome"/>
</dbReference>
<keyword evidence="1" id="KW-0732">Signal</keyword>
<dbReference type="InterPro" id="IPR037401">
    <property type="entry name" value="SnoaL-like"/>
</dbReference>
<dbReference type="RefSeq" id="WP_117352188.1">
    <property type="nucleotide sequence ID" value="NZ_CP020083.1"/>
</dbReference>
<keyword evidence="3" id="KW-0413">Isomerase</keyword>
<sequence length="171" mass="18763">MKDLIKTFALSLAFVGMAWSVQAVGTQTEAAPLDEEGRNRAAIAAALQAWANGTGSPYDLLAPDARWTIAGNSLGSRTYESKEAFLRDVIRPFNARMAHRLIPTVHRIYADGDTVVAHFDAKGTARDGKPYVNSYAWILRLRDGQIVKAHAFFDAHAFDDLWTRVEPAGSS</sequence>
<dbReference type="PANTHER" id="PTHR41252">
    <property type="entry name" value="BLR2505 PROTEIN"/>
    <property type="match status" value="1"/>
</dbReference>
<dbReference type="GO" id="GO:0016853">
    <property type="term" value="F:isomerase activity"/>
    <property type="evidence" value="ECO:0007669"/>
    <property type="project" value="UniProtKB-KW"/>
</dbReference>
<dbReference type="GeneID" id="303485654"/>
<feature type="domain" description="SnoaL-like" evidence="2">
    <location>
        <begin position="58"/>
        <end position="148"/>
    </location>
</feature>